<feature type="chain" id="PRO_5047420192" description="N-acetylmuramoyl-L-alanine amidase" evidence="5">
    <location>
        <begin position="33"/>
        <end position="546"/>
    </location>
</feature>
<evidence type="ECO:0000256" key="2">
    <source>
        <dbReference type="ARBA" id="ARBA00011901"/>
    </source>
</evidence>
<comment type="caution">
    <text evidence="8">The sequence shown here is derived from an EMBL/GenBank/DDBJ whole genome shotgun (WGS) entry which is preliminary data.</text>
</comment>
<organism evidence="8 9">
    <name type="scientific">Kribbella deserti</name>
    <dbReference type="NCBI Taxonomy" id="1926257"/>
    <lineage>
        <taxon>Bacteria</taxon>
        <taxon>Bacillati</taxon>
        <taxon>Actinomycetota</taxon>
        <taxon>Actinomycetes</taxon>
        <taxon>Propionibacteriales</taxon>
        <taxon>Kribbellaceae</taxon>
        <taxon>Kribbella</taxon>
    </lineage>
</organism>
<evidence type="ECO:0000313" key="9">
    <source>
        <dbReference type="Proteomes" id="UP001589890"/>
    </source>
</evidence>
<dbReference type="Proteomes" id="UP001589890">
    <property type="component" value="Unassembled WGS sequence"/>
</dbReference>
<feature type="domain" description="N-acetylmuramoyl-L-alanine amidase" evidence="7">
    <location>
        <begin position="232"/>
        <end position="360"/>
    </location>
</feature>
<dbReference type="SUPFAM" id="SSF55846">
    <property type="entry name" value="N-acetylmuramoyl-L-alanine amidase-like"/>
    <property type="match status" value="1"/>
</dbReference>
<reference evidence="8 9" key="1">
    <citation type="submission" date="2024-09" db="EMBL/GenBank/DDBJ databases">
        <authorList>
            <person name="Sun Q."/>
            <person name="Mori K."/>
        </authorList>
    </citation>
    <scope>NUCLEOTIDE SEQUENCE [LARGE SCALE GENOMIC DNA]</scope>
    <source>
        <strain evidence="8 9">CGMCC 1.15906</strain>
    </source>
</reference>
<protein>
    <recommendedName>
        <fullName evidence="2">N-acetylmuramoyl-L-alanine amidase</fullName>
        <ecNumber evidence="2">3.5.1.28</ecNumber>
    </recommendedName>
</protein>
<dbReference type="CDD" id="cd06583">
    <property type="entry name" value="PGRP"/>
    <property type="match status" value="1"/>
</dbReference>
<dbReference type="SMART" id="SM00287">
    <property type="entry name" value="SH3b"/>
    <property type="match status" value="2"/>
</dbReference>
<evidence type="ECO:0000256" key="5">
    <source>
        <dbReference type="SAM" id="SignalP"/>
    </source>
</evidence>
<gene>
    <name evidence="8" type="ORF">ACFFGN_30335</name>
</gene>
<dbReference type="PANTHER" id="PTHR30417:SF1">
    <property type="entry name" value="N-ACETYLMURAMOYL-L-ALANINE AMIDASE AMID"/>
    <property type="match status" value="1"/>
</dbReference>
<dbReference type="SUPFAM" id="SSF53955">
    <property type="entry name" value="Lysozyme-like"/>
    <property type="match status" value="1"/>
</dbReference>
<dbReference type="Gene3D" id="3.40.80.10">
    <property type="entry name" value="Peptidoglycan recognition protein-like"/>
    <property type="match status" value="1"/>
</dbReference>
<dbReference type="InterPro" id="IPR002502">
    <property type="entry name" value="Amidase_domain"/>
</dbReference>
<dbReference type="Gene3D" id="1.10.530.10">
    <property type="match status" value="1"/>
</dbReference>
<dbReference type="EC" id="3.5.1.28" evidence="2"/>
<evidence type="ECO:0000256" key="4">
    <source>
        <dbReference type="ARBA" id="ARBA00023316"/>
    </source>
</evidence>
<accession>A0ABV6QUT9</accession>
<dbReference type="EMBL" id="JBHLTC010000039">
    <property type="protein sequence ID" value="MFC0628408.1"/>
    <property type="molecule type" value="Genomic_DNA"/>
</dbReference>
<dbReference type="SMART" id="SM00644">
    <property type="entry name" value="Ami_2"/>
    <property type="match status" value="1"/>
</dbReference>
<evidence type="ECO:0000313" key="8">
    <source>
        <dbReference type="EMBL" id="MFC0628408.1"/>
    </source>
</evidence>
<evidence type="ECO:0000259" key="7">
    <source>
        <dbReference type="SMART" id="SM00644"/>
    </source>
</evidence>
<dbReference type="RefSeq" id="WP_380054634.1">
    <property type="nucleotide sequence ID" value="NZ_JBHLTC010000039.1"/>
</dbReference>
<dbReference type="PANTHER" id="PTHR30417">
    <property type="entry name" value="N-ACETYLMURAMOYL-L-ALANINE AMIDASE AMID"/>
    <property type="match status" value="1"/>
</dbReference>
<name>A0ABV6QUT9_9ACTN</name>
<dbReference type="GO" id="GO:0008745">
    <property type="term" value="F:N-acetylmuramoyl-L-alanine amidase activity"/>
    <property type="evidence" value="ECO:0007669"/>
    <property type="project" value="UniProtKB-EC"/>
</dbReference>
<dbReference type="InterPro" id="IPR003646">
    <property type="entry name" value="SH3-like_bac-type"/>
</dbReference>
<dbReference type="InterPro" id="IPR051206">
    <property type="entry name" value="NAMLAA_amidase_2"/>
</dbReference>
<feature type="domain" description="SH3b" evidence="6">
    <location>
        <begin position="380"/>
        <end position="453"/>
    </location>
</feature>
<dbReference type="Pfam" id="PF01464">
    <property type="entry name" value="SLT"/>
    <property type="match status" value="1"/>
</dbReference>
<keyword evidence="3 8" id="KW-0378">Hydrolase</keyword>
<evidence type="ECO:0000259" key="6">
    <source>
        <dbReference type="SMART" id="SM00287"/>
    </source>
</evidence>
<keyword evidence="4" id="KW-0961">Cell wall biogenesis/degradation</keyword>
<evidence type="ECO:0000256" key="1">
    <source>
        <dbReference type="ARBA" id="ARBA00001561"/>
    </source>
</evidence>
<dbReference type="InterPro" id="IPR023346">
    <property type="entry name" value="Lysozyme-like_dom_sf"/>
</dbReference>
<keyword evidence="9" id="KW-1185">Reference proteome</keyword>
<comment type="catalytic activity">
    <reaction evidence="1">
        <text>Hydrolyzes the link between N-acetylmuramoyl residues and L-amino acid residues in certain cell-wall glycopeptides.</text>
        <dbReference type="EC" id="3.5.1.28"/>
    </reaction>
</comment>
<dbReference type="InterPro" id="IPR036505">
    <property type="entry name" value="Amidase/PGRP_sf"/>
</dbReference>
<dbReference type="Gene3D" id="2.30.30.40">
    <property type="entry name" value="SH3 Domains"/>
    <property type="match status" value="1"/>
</dbReference>
<dbReference type="Pfam" id="PF01510">
    <property type="entry name" value="Amidase_2"/>
    <property type="match status" value="1"/>
</dbReference>
<feature type="signal peptide" evidence="5">
    <location>
        <begin position="1"/>
        <end position="32"/>
    </location>
</feature>
<proteinExistence type="predicted"/>
<dbReference type="InterPro" id="IPR008258">
    <property type="entry name" value="Transglycosylase_SLT_dom_1"/>
</dbReference>
<keyword evidence="5" id="KW-0732">Signal</keyword>
<feature type="domain" description="SH3b" evidence="6">
    <location>
        <begin position="466"/>
        <end position="537"/>
    </location>
</feature>
<sequence>MGKTARLPRMTAVLAAAAAGVIAFSGMLPTTAAPPPSQSPVVPGGELAKAFAAAADHYDVPRDLLVALGYAESHLDGHKGRPSQAGGYGMMHLVSNPNNRTLSEATKLTGLPTERVAKDSAANIAGAAAVLDSYADQAGLTEAQRDDVDHWYQVIAQYSHSADLATGKLYADEVYRLLGAGLTVRTGEGAGITVAPAKVDPERGKYATASSMGTMAVDYPGAIWNAALSSNYTVANRPTSSAIDRIVVHTTQGSYAGTISWFKDSRSKVSAHYVIRSSDGQITQMVREKDVAWHVRNANSRSIGIEHEGFVDNPSWYTDAMYRASAALTKNIAERRGIPKDRTHIVGHVEVPGNDHTDPGPHWNWNYYMQLVNGGGGNPEPEYNFTTYGSGVNVRSDAKVTASIVTTLPGPTRVFVVCQKEGDAVTAEGTTNRWWSKLRDQNGYMTNIYIDHPDAQLPGVPVCGTGQTINTTGTNVNVRSEPTTASTVLRVLPGATTQVAVCQAAGQSVTINGVVNSWWAKLQAGGYVSNHYVSGANPKIAGLADC</sequence>
<evidence type="ECO:0000256" key="3">
    <source>
        <dbReference type="ARBA" id="ARBA00022801"/>
    </source>
</evidence>